<dbReference type="PROSITE" id="PS51257">
    <property type="entry name" value="PROKAR_LIPOPROTEIN"/>
    <property type="match status" value="1"/>
</dbReference>
<dbReference type="Proteomes" id="UP000190539">
    <property type="component" value="Unassembled WGS sequence"/>
</dbReference>
<organism evidence="2 3">
    <name type="scientific">Streptomyces tsukubensis</name>
    <dbReference type="NCBI Taxonomy" id="83656"/>
    <lineage>
        <taxon>Bacteria</taxon>
        <taxon>Bacillati</taxon>
        <taxon>Actinomycetota</taxon>
        <taxon>Actinomycetes</taxon>
        <taxon>Kitasatosporales</taxon>
        <taxon>Streptomycetaceae</taxon>
        <taxon>Streptomyces</taxon>
    </lineage>
</organism>
<keyword evidence="3" id="KW-1185">Reference proteome</keyword>
<dbReference type="OrthoDB" id="4124676at2"/>
<gene>
    <name evidence="2" type="ORF">B1H18_13655</name>
</gene>
<proteinExistence type="predicted"/>
<dbReference type="RefSeq" id="WP_143621251.1">
    <property type="nucleotide sequence ID" value="NZ_CP045178.1"/>
</dbReference>
<dbReference type="EMBL" id="MVFC01000009">
    <property type="protein sequence ID" value="OON79617.1"/>
    <property type="molecule type" value="Genomic_DNA"/>
</dbReference>
<comment type="caution">
    <text evidence="2">The sequence shown here is derived from an EMBL/GenBank/DDBJ whole genome shotgun (WGS) entry which is preliminary data.</text>
</comment>
<feature type="signal peptide" evidence="1">
    <location>
        <begin position="1"/>
        <end position="26"/>
    </location>
</feature>
<protein>
    <recommendedName>
        <fullName evidence="4">Lipoprotein</fullName>
    </recommendedName>
</protein>
<dbReference type="AlphaFoldDB" id="A0A1V4A9L4"/>
<evidence type="ECO:0000313" key="3">
    <source>
        <dbReference type="Proteomes" id="UP000190539"/>
    </source>
</evidence>
<evidence type="ECO:0000313" key="2">
    <source>
        <dbReference type="EMBL" id="OON79617.1"/>
    </source>
</evidence>
<accession>A0A1V4A9L4</accession>
<sequence>MDSRARRGIRGRAGVLLALAPLLAVAACEGVPWEAGHPVYDEKPSAQLAAAAKVTKEAGTARFTSSLVYGDGATRATDTTTGVMDFTRDTASGERALRIPDALPAKDARALGATGSGDDLDRDIDEARAVRTSSVYVPVRSGERTSWLRFSKGERKKFGLTHSDLARLNGAGAPYGGTLAETLRGAKPTVRPEKLKGGMRRYHVTVSRTRSLKVLPVALARTIRADGEKPKVTVTVDLNKKGELRRATADLTPLLAALHRADVLTDVSVLRADYRLTRLGKWQEERFPSGHSVQRSERVIVPRSSLKPGQCADTGLVPAKKKRVLKVDCADPHGVRAYAKVSVDETVTKVHGDDLLTVHKDDLIKDYGHAACVDRLAKAPKNVTEDVAEPATVSSVGKQSLQLTKAHGTVVHAKAGKALPHGTRLKVTGDFTCLVRTDQSRTTG</sequence>
<keyword evidence="1" id="KW-0732">Signal</keyword>
<reference evidence="2 3" key="1">
    <citation type="submission" date="2017-02" db="EMBL/GenBank/DDBJ databases">
        <title>Draft Genome Sequence of Streptomyces tsukubaensis F601, a Producer of the immunosuppressant tacrolimus FK506.</title>
        <authorList>
            <person name="Zong G."/>
            <person name="Zhong C."/>
            <person name="Fu J."/>
            <person name="Qin R."/>
            <person name="Cao G."/>
        </authorList>
    </citation>
    <scope>NUCLEOTIDE SEQUENCE [LARGE SCALE GENOMIC DNA]</scope>
    <source>
        <strain evidence="2 3">F601</strain>
    </source>
</reference>
<evidence type="ECO:0000256" key="1">
    <source>
        <dbReference type="SAM" id="SignalP"/>
    </source>
</evidence>
<feature type="chain" id="PRO_5012731290" description="Lipoprotein" evidence="1">
    <location>
        <begin position="27"/>
        <end position="444"/>
    </location>
</feature>
<name>A0A1V4A9L4_9ACTN</name>
<evidence type="ECO:0008006" key="4">
    <source>
        <dbReference type="Google" id="ProtNLM"/>
    </source>
</evidence>